<accession>A0ABR3MJ32</accession>
<protein>
    <submittedName>
        <fullName evidence="1">Uncharacterized protein</fullName>
    </submittedName>
</protein>
<sequence length="157" mass="16728">MTQQMGSWYASVIFSLGEQLSPALFTGESCSQAKPNSATQITQKLASHCSSNSITSSRPPIPTDRRAGLATAVQRQTAAVCLSCSQSARLCARSPLSQPVTVCRVAAAFPRLQTAERERKREGVSQIKQELPDSDEKLGKLGASQANALCRVAETAC</sequence>
<reference evidence="1 2" key="1">
    <citation type="submission" date="2023-09" db="EMBL/GenBank/DDBJ databases">
        <authorList>
            <person name="Wang M."/>
        </authorList>
    </citation>
    <scope>NUCLEOTIDE SEQUENCE [LARGE SCALE GENOMIC DNA]</scope>
    <source>
        <strain evidence="1">GT-2023</strain>
        <tissue evidence="1">Liver</tissue>
    </source>
</reference>
<keyword evidence="2" id="KW-1185">Reference proteome</keyword>
<organism evidence="1 2">
    <name type="scientific">Cirrhinus molitorella</name>
    <name type="common">mud carp</name>
    <dbReference type="NCBI Taxonomy" id="172907"/>
    <lineage>
        <taxon>Eukaryota</taxon>
        <taxon>Metazoa</taxon>
        <taxon>Chordata</taxon>
        <taxon>Craniata</taxon>
        <taxon>Vertebrata</taxon>
        <taxon>Euteleostomi</taxon>
        <taxon>Actinopterygii</taxon>
        <taxon>Neopterygii</taxon>
        <taxon>Teleostei</taxon>
        <taxon>Ostariophysi</taxon>
        <taxon>Cypriniformes</taxon>
        <taxon>Cyprinidae</taxon>
        <taxon>Labeoninae</taxon>
        <taxon>Labeonini</taxon>
        <taxon>Cirrhinus</taxon>
    </lineage>
</organism>
<dbReference type="Proteomes" id="UP001558613">
    <property type="component" value="Unassembled WGS sequence"/>
</dbReference>
<proteinExistence type="predicted"/>
<evidence type="ECO:0000313" key="2">
    <source>
        <dbReference type="Proteomes" id="UP001558613"/>
    </source>
</evidence>
<comment type="caution">
    <text evidence="1">The sequence shown here is derived from an EMBL/GenBank/DDBJ whole genome shotgun (WGS) entry which is preliminary data.</text>
</comment>
<name>A0ABR3MJ32_9TELE</name>
<evidence type="ECO:0000313" key="1">
    <source>
        <dbReference type="EMBL" id="KAL1263979.1"/>
    </source>
</evidence>
<gene>
    <name evidence="1" type="ORF">QQF64_004334</name>
</gene>
<dbReference type="EMBL" id="JAYMGO010000012">
    <property type="protein sequence ID" value="KAL1263979.1"/>
    <property type="molecule type" value="Genomic_DNA"/>
</dbReference>